<dbReference type="PANTHER" id="PTHR47047">
    <property type="entry name" value="PUTATIVE-RELATED-RELATED"/>
    <property type="match status" value="1"/>
</dbReference>
<organism evidence="2 3">
    <name type="scientific">Trypanosoma cruzi</name>
    <dbReference type="NCBI Taxonomy" id="5693"/>
    <lineage>
        <taxon>Eukaryota</taxon>
        <taxon>Discoba</taxon>
        <taxon>Euglenozoa</taxon>
        <taxon>Kinetoplastea</taxon>
        <taxon>Metakinetoplastina</taxon>
        <taxon>Trypanosomatida</taxon>
        <taxon>Trypanosomatidae</taxon>
        <taxon>Trypanosoma</taxon>
        <taxon>Schizotrypanum</taxon>
    </lineage>
</organism>
<proteinExistence type="predicted"/>
<evidence type="ECO:0000313" key="2">
    <source>
        <dbReference type="EMBL" id="PWU95475.1"/>
    </source>
</evidence>
<dbReference type="Proteomes" id="UP000246121">
    <property type="component" value="Unassembled WGS sequence"/>
</dbReference>
<dbReference type="VEuPathDB" id="TriTrypDB:TcG_07943"/>
<dbReference type="InterPro" id="IPR015232">
    <property type="entry name" value="DUF1935"/>
</dbReference>
<dbReference type="Pfam" id="PF09149">
    <property type="entry name" value="DUF1935"/>
    <property type="match status" value="1"/>
</dbReference>
<sequence length="130" mass="14677">MGSSSSKLTYENGKPTFGEATHVHPMFNGLLFRLSDRKHNRWAFYNDSMEYAIHVSILFDYDSQVVPLGLATAYRVDEPEVGKEDDIGKYVVEVDVAPLATELFVEGRVTGWTVDTLEARTAANEQEFRL</sequence>
<gene>
    <name evidence="2" type="ORF">C4B63_22g743c</name>
</gene>
<dbReference type="VEuPathDB" id="TriTrypDB:C4B63_22g743c"/>
<dbReference type="PANTHER" id="PTHR47047:SF7">
    <property type="entry name" value="PROTEIN, PUTATIVE-RELATED"/>
    <property type="match status" value="1"/>
</dbReference>
<dbReference type="VEuPathDB" id="TriTrypDB:TcCL_NonESM06570"/>
<feature type="domain" description="DUF1935" evidence="1">
    <location>
        <begin position="10"/>
        <end position="116"/>
    </location>
</feature>
<dbReference type="EMBL" id="PRFA01000022">
    <property type="protein sequence ID" value="PWU95475.1"/>
    <property type="molecule type" value="Genomic_DNA"/>
</dbReference>
<dbReference type="InterPro" id="IPR036310">
    <property type="entry name" value="Smp-1-like_sf"/>
</dbReference>
<comment type="caution">
    <text evidence="2">The sequence shown here is derived from an EMBL/GenBank/DDBJ whole genome shotgun (WGS) entry which is preliminary data.</text>
</comment>
<protein>
    <submittedName>
        <fullName evidence="2">Putative calpain-like cysteine peptidase</fullName>
    </submittedName>
</protein>
<name>A0A2V2VG30_TRYCR</name>
<dbReference type="VEuPathDB" id="TriTrypDB:C3747_64g1137c"/>
<accession>A0A2V2VG30</accession>
<dbReference type="VEuPathDB" id="TriTrypDB:TcBrA4_0037980"/>
<dbReference type="SUPFAM" id="SSF101601">
    <property type="entry name" value="Smp-1-like"/>
    <property type="match status" value="1"/>
</dbReference>
<dbReference type="VEuPathDB" id="TriTrypDB:TcYC6_0017090"/>
<dbReference type="Gene3D" id="2.60.40.1180">
    <property type="entry name" value="Golgi alpha-mannosidase II"/>
    <property type="match status" value="1"/>
</dbReference>
<dbReference type="InterPro" id="IPR013780">
    <property type="entry name" value="Glyco_hydro_b"/>
</dbReference>
<reference evidence="2 3" key="1">
    <citation type="journal article" date="2018" name="Microb. Genom.">
        <title>Expanding an expanded genome: long-read sequencing of Trypanosoma cruzi.</title>
        <authorList>
            <person name="Berna L."/>
            <person name="Rodriguez M."/>
            <person name="Chiribao M.L."/>
            <person name="Parodi-Talice A."/>
            <person name="Pita S."/>
            <person name="Rijo G."/>
            <person name="Alvarez-Valin F."/>
            <person name="Robello C."/>
        </authorList>
    </citation>
    <scope>NUCLEOTIDE SEQUENCE [LARGE SCALE GENOMIC DNA]</scope>
    <source>
        <strain evidence="2 3">Dm28c</strain>
    </source>
</reference>
<dbReference type="VEuPathDB" id="TriTrypDB:TCDM_09417"/>
<evidence type="ECO:0000259" key="1">
    <source>
        <dbReference type="Pfam" id="PF09149"/>
    </source>
</evidence>
<evidence type="ECO:0000313" key="3">
    <source>
        <dbReference type="Proteomes" id="UP000246121"/>
    </source>
</evidence>
<dbReference type="VEuPathDB" id="TriTrypDB:BCY84_13276"/>
<dbReference type="OrthoDB" id="269245at2759"/>
<dbReference type="AlphaFoldDB" id="A0A2V2VG30"/>